<dbReference type="GO" id="GO:0006355">
    <property type="term" value="P:regulation of DNA-templated transcription"/>
    <property type="evidence" value="ECO:0007669"/>
    <property type="project" value="InterPro"/>
</dbReference>
<feature type="domain" description="Response regulatory" evidence="12">
    <location>
        <begin position="6"/>
        <end position="119"/>
    </location>
</feature>
<feature type="domain" description="OmpR/PhoB-type" evidence="13">
    <location>
        <begin position="131"/>
        <end position="232"/>
    </location>
</feature>
<keyword evidence="15" id="KW-1185">Reference proteome</keyword>
<dbReference type="SMART" id="SM00448">
    <property type="entry name" value="REC"/>
    <property type="match status" value="1"/>
</dbReference>
<dbReference type="Gene3D" id="1.10.10.10">
    <property type="entry name" value="Winged helix-like DNA-binding domain superfamily/Winged helix DNA-binding domain"/>
    <property type="match status" value="1"/>
</dbReference>
<keyword evidence="7" id="KW-0010">Activator</keyword>
<evidence type="ECO:0000256" key="10">
    <source>
        <dbReference type="PROSITE-ProRule" id="PRU00169"/>
    </source>
</evidence>
<evidence type="ECO:0000313" key="14">
    <source>
        <dbReference type="EMBL" id="AJY48007.1"/>
    </source>
</evidence>
<dbReference type="Pfam" id="PF00072">
    <property type="entry name" value="Response_reg"/>
    <property type="match status" value="1"/>
</dbReference>
<proteinExistence type="predicted"/>
<evidence type="ECO:0000256" key="9">
    <source>
        <dbReference type="ARBA" id="ARBA00067337"/>
    </source>
</evidence>
<evidence type="ECO:0000256" key="4">
    <source>
        <dbReference type="ARBA" id="ARBA00023012"/>
    </source>
</evidence>
<dbReference type="GO" id="GO:0005829">
    <property type="term" value="C:cytosol"/>
    <property type="evidence" value="ECO:0007669"/>
    <property type="project" value="TreeGrafter"/>
</dbReference>
<evidence type="ECO:0000256" key="3">
    <source>
        <dbReference type="ARBA" id="ARBA00022553"/>
    </source>
</evidence>
<keyword evidence="6 11" id="KW-0238">DNA-binding</keyword>
<dbReference type="GO" id="GO:0032993">
    <property type="term" value="C:protein-DNA complex"/>
    <property type="evidence" value="ECO:0007669"/>
    <property type="project" value="TreeGrafter"/>
</dbReference>
<dbReference type="FunFam" id="3.40.50.2300:FF:000001">
    <property type="entry name" value="DNA-binding response regulator PhoB"/>
    <property type="match status" value="1"/>
</dbReference>
<dbReference type="Gene3D" id="6.10.250.690">
    <property type="match status" value="1"/>
</dbReference>
<dbReference type="GO" id="GO:0000976">
    <property type="term" value="F:transcription cis-regulatory region binding"/>
    <property type="evidence" value="ECO:0007669"/>
    <property type="project" value="TreeGrafter"/>
</dbReference>
<evidence type="ECO:0000256" key="6">
    <source>
        <dbReference type="ARBA" id="ARBA00023125"/>
    </source>
</evidence>
<dbReference type="InterPro" id="IPR011006">
    <property type="entry name" value="CheY-like_superfamily"/>
</dbReference>
<keyword evidence="2" id="KW-0963">Cytoplasm</keyword>
<keyword evidence="4" id="KW-0902">Two-component regulatory system</keyword>
<evidence type="ECO:0000256" key="1">
    <source>
        <dbReference type="ARBA" id="ARBA00004496"/>
    </source>
</evidence>
<dbReference type="InterPro" id="IPR016032">
    <property type="entry name" value="Sig_transdc_resp-reg_C-effctor"/>
</dbReference>
<dbReference type="PANTHER" id="PTHR48111:SF4">
    <property type="entry name" value="DNA-BINDING DUAL TRANSCRIPTIONAL REGULATOR OMPR"/>
    <property type="match status" value="1"/>
</dbReference>
<dbReference type="InterPro" id="IPR001789">
    <property type="entry name" value="Sig_transdc_resp-reg_receiver"/>
</dbReference>
<evidence type="ECO:0000256" key="5">
    <source>
        <dbReference type="ARBA" id="ARBA00023015"/>
    </source>
</evidence>
<dbReference type="CDD" id="cd00383">
    <property type="entry name" value="trans_reg_C"/>
    <property type="match status" value="1"/>
</dbReference>
<keyword evidence="3 10" id="KW-0597">Phosphoprotein</keyword>
<feature type="modified residue" description="4-aspartylphosphate" evidence="10">
    <location>
        <position position="55"/>
    </location>
</feature>
<dbReference type="FunFam" id="1.10.10.10:FF:000099">
    <property type="entry name" value="Two-component system response regulator TorR"/>
    <property type="match status" value="1"/>
</dbReference>
<dbReference type="EMBL" id="CP010803">
    <property type="protein sequence ID" value="AJY48007.1"/>
    <property type="molecule type" value="Genomic_DNA"/>
</dbReference>
<dbReference type="Proteomes" id="UP000032611">
    <property type="component" value="Chromosome"/>
</dbReference>
<dbReference type="InterPro" id="IPR036388">
    <property type="entry name" value="WH-like_DNA-bd_sf"/>
</dbReference>
<dbReference type="KEGG" id="mey:TM49_07135"/>
<sequence>MEQAVKVLVIEDDPEIRDLLDEFLDGEGFDVRVADGATAADRFVARKWPDIIILDIMMPHEDGLSFCRRVRAQSSVPIIMLTARTSDIDRIIGLEIGADDYLGKPFNPRELLARIRAILRRTGTEPANRPSSSKRFAGLVVDIDARTIATEDGDIVPLTTAEFDLLACFLERPKRVLSRDQLLDFTRGTISGSYDRAIDVTVSRLRNKLAACLPDDVQLITTVRNAGYLFNATVRDG</sequence>
<evidence type="ECO:0000313" key="15">
    <source>
        <dbReference type="Proteomes" id="UP000032611"/>
    </source>
</evidence>
<dbReference type="Gene3D" id="3.40.50.2300">
    <property type="match status" value="1"/>
</dbReference>
<organism evidence="14 15">
    <name type="scientific">Martelella endophytica</name>
    <dbReference type="NCBI Taxonomy" id="1486262"/>
    <lineage>
        <taxon>Bacteria</taxon>
        <taxon>Pseudomonadati</taxon>
        <taxon>Pseudomonadota</taxon>
        <taxon>Alphaproteobacteria</taxon>
        <taxon>Hyphomicrobiales</taxon>
        <taxon>Aurantimonadaceae</taxon>
        <taxon>Martelella</taxon>
    </lineage>
</organism>
<protein>
    <recommendedName>
        <fullName evidence="9">Regulatory protein VirG</fullName>
    </recommendedName>
</protein>
<dbReference type="PROSITE" id="PS51755">
    <property type="entry name" value="OMPR_PHOB"/>
    <property type="match status" value="1"/>
</dbReference>
<dbReference type="SMART" id="SM00862">
    <property type="entry name" value="Trans_reg_C"/>
    <property type="match status" value="1"/>
</dbReference>
<comment type="subcellular location">
    <subcellularLocation>
        <location evidence="1">Cytoplasm</location>
    </subcellularLocation>
</comment>
<dbReference type="OrthoDB" id="7554872at2"/>
<dbReference type="AlphaFoldDB" id="A0A0D5LW66"/>
<dbReference type="PANTHER" id="PTHR48111">
    <property type="entry name" value="REGULATOR OF RPOS"/>
    <property type="match status" value="1"/>
</dbReference>
<keyword evidence="8" id="KW-0804">Transcription</keyword>
<dbReference type="GO" id="GO:0000156">
    <property type="term" value="F:phosphorelay response regulator activity"/>
    <property type="evidence" value="ECO:0007669"/>
    <property type="project" value="TreeGrafter"/>
</dbReference>
<dbReference type="InterPro" id="IPR001867">
    <property type="entry name" value="OmpR/PhoB-type_DNA-bd"/>
</dbReference>
<evidence type="ECO:0000256" key="2">
    <source>
        <dbReference type="ARBA" id="ARBA00022490"/>
    </source>
</evidence>
<dbReference type="PATRIC" id="fig|1486262.3.peg.1469"/>
<dbReference type="SUPFAM" id="SSF46894">
    <property type="entry name" value="C-terminal effector domain of the bipartite response regulators"/>
    <property type="match status" value="1"/>
</dbReference>
<evidence type="ECO:0000256" key="8">
    <source>
        <dbReference type="ARBA" id="ARBA00023163"/>
    </source>
</evidence>
<evidence type="ECO:0000259" key="12">
    <source>
        <dbReference type="PROSITE" id="PS50110"/>
    </source>
</evidence>
<dbReference type="RefSeq" id="WP_045684913.1">
    <property type="nucleotide sequence ID" value="NZ_CP010803.1"/>
</dbReference>
<dbReference type="PROSITE" id="PS50110">
    <property type="entry name" value="RESPONSE_REGULATORY"/>
    <property type="match status" value="1"/>
</dbReference>
<gene>
    <name evidence="14" type="ORF">TM49_07135</name>
</gene>
<name>A0A0D5LW66_MAREN</name>
<dbReference type="InterPro" id="IPR039420">
    <property type="entry name" value="WalR-like"/>
</dbReference>
<feature type="DNA-binding region" description="OmpR/PhoB-type" evidence="11">
    <location>
        <begin position="131"/>
        <end position="232"/>
    </location>
</feature>
<evidence type="ECO:0000256" key="11">
    <source>
        <dbReference type="PROSITE-ProRule" id="PRU01091"/>
    </source>
</evidence>
<accession>A0A0D5LW66</accession>
<dbReference type="STRING" id="1486262.TM49_07135"/>
<evidence type="ECO:0000259" key="13">
    <source>
        <dbReference type="PROSITE" id="PS51755"/>
    </source>
</evidence>
<keyword evidence="5" id="KW-0805">Transcription regulation</keyword>
<dbReference type="Pfam" id="PF00486">
    <property type="entry name" value="Trans_reg_C"/>
    <property type="match status" value="1"/>
</dbReference>
<evidence type="ECO:0000256" key="7">
    <source>
        <dbReference type="ARBA" id="ARBA00023159"/>
    </source>
</evidence>
<dbReference type="SUPFAM" id="SSF52172">
    <property type="entry name" value="CheY-like"/>
    <property type="match status" value="1"/>
</dbReference>
<reference evidence="14 15" key="1">
    <citation type="journal article" date="2015" name="Genome Announc.">
        <title>Complete genome sequence of Martelella endophytica YC6887, which has antifungal activity associated with a halophyte.</title>
        <authorList>
            <person name="Khan A."/>
            <person name="Khan H."/>
            <person name="Chung E.J."/>
            <person name="Hossain M.T."/>
            <person name="Chung Y.R."/>
        </authorList>
    </citation>
    <scope>NUCLEOTIDE SEQUENCE [LARGE SCALE GENOMIC DNA]</scope>
    <source>
        <strain evidence="14">YC6887</strain>
    </source>
</reference>
<dbReference type="HOGENOM" id="CLU_000445_30_4_5"/>